<evidence type="ECO:0000256" key="3">
    <source>
        <dbReference type="ARBA" id="ARBA00022448"/>
    </source>
</evidence>
<dbReference type="SUPFAM" id="SSF52540">
    <property type="entry name" value="P-loop containing nucleoside triphosphate hydrolases"/>
    <property type="match status" value="1"/>
</dbReference>
<comment type="similarity">
    <text evidence="2">Belongs to the ABC transporter superfamily.</text>
</comment>
<keyword evidence="5 9" id="KW-0067">ATP-binding</keyword>
<dbReference type="InterPro" id="IPR027417">
    <property type="entry name" value="P-loop_NTPase"/>
</dbReference>
<feature type="compositionally biased region" description="Basic and acidic residues" evidence="7">
    <location>
        <begin position="105"/>
        <end position="116"/>
    </location>
</feature>
<evidence type="ECO:0000256" key="1">
    <source>
        <dbReference type="ARBA" id="ARBA00004202"/>
    </source>
</evidence>
<dbReference type="EMBL" id="RHHB01000016">
    <property type="protein sequence ID" value="RNB49350.1"/>
    <property type="molecule type" value="Genomic_DNA"/>
</dbReference>
<dbReference type="GO" id="GO:0005524">
    <property type="term" value="F:ATP binding"/>
    <property type="evidence" value="ECO:0007669"/>
    <property type="project" value="UniProtKB-KW"/>
</dbReference>
<dbReference type="InterPro" id="IPR003439">
    <property type="entry name" value="ABC_transporter-like_ATP-bd"/>
</dbReference>
<organism evidence="9 10">
    <name type="scientific">Agromyces tardus</name>
    <dbReference type="NCBI Taxonomy" id="2583849"/>
    <lineage>
        <taxon>Bacteria</taxon>
        <taxon>Bacillati</taxon>
        <taxon>Actinomycetota</taxon>
        <taxon>Actinomycetes</taxon>
        <taxon>Micrococcales</taxon>
        <taxon>Microbacteriaceae</taxon>
        <taxon>Agromyces</taxon>
    </lineage>
</organism>
<comment type="caution">
    <text evidence="9">The sequence shown here is derived from an EMBL/GenBank/DDBJ whole genome shotgun (WGS) entry which is preliminary data.</text>
</comment>
<protein>
    <submittedName>
        <fullName evidence="9">ABC transporter ATP-binding protein</fullName>
    </submittedName>
</protein>
<dbReference type="PANTHER" id="PTHR42711">
    <property type="entry name" value="ABC TRANSPORTER ATP-BINDING PROTEIN"/>
    <property type="match status" value="1"/>
</dbReference>
<evidence type="ECO:0000256" key="7">
    <source>
        <dbReference type="SAM" id="MobiDB-lite"/>
    </source>
</evidence>
<dbReference type="Gene3D" id="3.40.50.300">
    <property type="entry name" value="P-loop containing nucleotide triphosphate hydrolases"/>
    <property type="match status" value="1"/>
</dbReference>
<feature type="domain" description="ABC transporter" evidence="8">
    <location>
        <begin position="129"/>
        <end position="354"/>
    </location>
</feature>
<sequence>MRVRSACRRATRPSSPGWIRPYVLSDCPPDRIDEALPNRWWTRGRGRPRVSGRRRLAGRIPAEREASHRGHRRGRPRRRAGSGPSPLAPRLRDREHAAGASRQRFRTDGDVPRDRPWAAGVTDTDHPVVTSRALVKRYGSHEALHGIDLDIPRGSVFGMIGPNGAGKTTTMRLLLDIIRPSGGELRVLGESPRGGGAGLRRRIGYLPGELHLASRVRGRELLAHYAQISGRVRPGAIEDLADRLGVDLGRPVRTLSKGNKQKVGLIQAFMHEPELLVLDEPTSGLDPLVQQEFHAMLREAKAKGQTVFLSSHVLSEVQQTAHEIAILRAGRIVALSTVTALRENAVHHARVVVSEPDASAARAILARVPGLGSVTEAQNGPGTVAFSTTLDSHVDAFVKAISALPIVDLTMEEPDLEETVLRYYDDRPGTTDHGASEPGR</sequence>
<dbReference type="OrthoDB" id="9804819at2"/>
<evidence type="ECO:0000313" key="9">
    <source>
        <dbReference type="EMBL" id="RNB49350.1"/>
    </source>
</evidence>
<accession>A0A3M8AE03</accession>
<dbReference type="SMART" id="SM00382">
    <property type="entry name" value="AAA"/>
    <property type="match status" value="1"/>
</dbReference>
<feature type="compositionally biased region" description="Basic residues" evidence="7">
    <location>
        <begin position="42"/>
        <end position="57"/>
    </location>
</feature>
<gene>
    <name evidence="9" type="ORF">EDM22_09920</name>
</gene>
<dbReference type="PROSITE" id="PS00211">
    <property type="entry name" value="ABC_TRANSPORTER_1"/>
    <property type="match status" value="1"/>
</dbReference>
<dbReference type="InterPro" id="IPR017871">
    <property type="entry name" value="ABC_transporter-like_CS"/>
</dbReference>
<dbReference type="PANTHER" id="PTHR42711:SF5">
    <property type="entry name" value="ABC TRANSPORTER ATP-BINDING PROTEIN NATA"/>
    <property type="match status" value="1"/>
</dbReference>
<evidence type="ECO:0000259" key="8">
    <source>
        <dbReference type="PROSITE" id="PS50893"/>
    </source>
</evidence>
<evidence type="ECO:0000256" key="6">
    <source>
        <dbReference type="ARBA" id="ARBA00023251"/>
    </source>
</evidence>
<name>A0A3M8AE03_9MICO</name>
<evidence type="ECO:0000256" key="4">
    <source>
        <dbReference type="ARBA" id="ARBA00022741"/>
    </source>
</evidence>
<keyword evidence="4" id="KW-0547">Nucleotide-binding</keyword>
<dbReference type="Proteomes" id="UP000275048">
    <property type="component" value="Unassembled WGS sequence"/>
</dbReference>
<keyword evidence="10" id="KW-1185">Reference proteome</keyword>
<keyword evidence="3" id="KW-0813">Transport</keyword>
<feature type="compositionally biased region" description="Basic residues" evidence="7">
    <location>
        <begin position="69"/>
        <end position="80"/>
    </location>
</feature>
<dbReference type="Pfam" id="PF00005">
    <property type="entry name" value="ABC_tran"/>
    <property type="match status" value="1"/>
</dbReference>
<dbReference type="GO" id="GO:0016887">
    <property type="term" value="F:ATP hydrolysis activity"/>
    <property type="evidence" value="ECO:0007669"/>
    <property type="project" value="InterPro"/>
</dbReference>
<proteinExistence type="inferred from homology"/>
<evidence type="ECO:0000313" key="10">
    <source>
        <dbReference type="Proteomes" id="UP000275048"/>
    </source>
</evidence>
<dbReference type="PROSITE" id="PS50893">
    <property type="entry name" value="ABC_TRANSPORTER_2"/>
    <property type="match status" value="1"/>
</dbReference>
<reference evidence="9 10" key="1">
    <citation type="submission" date="2018-10" db="EMBL/GenBank/DDBJ databases">
        <title>Isolation, diversity and antibacterial activity of antinobacteria from the wheat rhizosphere soil.</title>
        <authorList>
            <person name="Sun T."/>
        </authorList>
    </citation>
    <scope>NUCLEOTIDE SEQUENCE [LARGE SCALE GENOMIC DNA]</scope>
    <source>
        <strain evidence="9 10">SJ-23</strain>
    </source>
</reference>
<evidence type="ECO:0000256" key="2">
    <source>
        <dbReference type="ARBA" id="ARBA00005417"/>
    </source>
</evidence>
<dbReference type="InterPro" id="IPR003593">
    <property type="entry name" value="AAA+_ATPase"/>
</dbReference>
<dbReference type="GO" id="GO:0005886">
    <property type="term" value="C:plasma membrane"/>
    <property type="evidence" value="ECO:0007669"/>
    <property type="project" value="UniProtKB-SubCell"/>
</dbReference>
<comment type="subcellular location">
    <subcellularLocation>
        <location evidence="1">Cell membrane</location>
        <topology evidence="1">Peripheral membrane protein</topology>
    </subcellularLocation>
</comment>
<feature type="region of interest" description="Disordered" evidence="7">
    <location>
        <begin position="42"/>
        <end position="123"/>
    </location>
</feature>
<dbReference type="CDD" id="cd03230">
    <property type="entry name" value="ABC_DR_subfamily_A"/>
    <property type="match status" value="1"/>
</dbReference>
<evidence type="ECO:0000256" key="5">
    <source>
        <dbReference type="ARBA" id="ARBA00022840"/>
    </source>
</evidence>
<dbReference type="AlphaFoldDB" id="A0A3M8AE03"/>
<dbReference type="InterPro" id="IPR050763">
    <property type="entry name" value="ABC_transporter_ATP-binding"/>
</dbReference>
<dbReference type="GO" id="GO:0046677">
    <property type="term" value="P:response to antibiotic"/>
    <property type="evidence" value="ECO:0007669"/>
    <property type="project" value="UniProtKB-KW"/>
</dbReference>
<keyword evidence="6" id="KW-0046">Antibiotic resistance</keyword>